<evidence type="ECO:0000313" key="10">
    <source>
        <dbReference type="Proteomes" id="UP000284543"/>
    </source>
</evidence>
<feature type="domain" description="Tyr recombinase" evidence="7">
    <location>
        <begin position="101"/>
        <end position="275"/>
    </location>
</feature>
<evidence type="ECO:0000256" key="2">
    <source>
        <dbReference type="ARBA" id="ARBA00008857"/>
    </source>
</evidence>
<evidence type="ECO:0000256" key="3">
    <source>
        <dbReference type="ARBA" id="ARBA00022908"/>
    </source>
</evidence>
<dbReference type="PANTHER" id="PTHR30349">
    <property type="entry name" value="PHAGE INTEGRASE-RELATED"/>
    <property type="match status" value="1"/>
</dbReference>
<dbReference type="Gene3D" id="1.10.443.10">
    <property type="entry name" value="Intergrase catalytic core"/>
    <property type="match status" value="1"/>
</dbReference>
<dbReference type="GO" id="GO:0006310">
    <property type="term" value="P:DNA recombination"/>
    <property type="evidence" value="ECO:0007669"/>
    <property type="project" value="UniProtKB-KW"/>
</dbReference>
<evidence type="ECO:0000256" key="5">
    <source>
        <dbReference type="ARBA" id="ARBA00023172"/>
    </source>
</evidence>
<dbReference type="PROSITE" id="PS51898">
    <property type="entry name" value="TYR_RECOMBINASE"/>
    <property type="match status" value="1"/>
</dbReference>
<dbReference type="Gene3D" id="1.10.150.130">
    <property type="match status" value="1"/>
</dbReference>
<dbReference type="Proteomes" id="UP000284543">
    <property type="component" value="Unassembled WGS sequence"/>
</dbReference>
<dbReference type="RefSeq" id="WP_118019483.1">
    <property type="nucleotide sequence ID" value="NZ_CAUHGS010000016.1"/>
</dbReference>
<sequence>MAKRIITDNMIKDYCGEMHQNEMSSGTIKKYFYYLNLFRKYADGKPVSKELVIVWKDTLREQFSPVTANSALAALNGFFKWFGWEDCTVRLIKVKHRMFCSGQRELSREEYIRLVNVARGEGNERLSLLLQTVCSTGIRISELSFITVNAVDKQVAEVDCKGKVRTVFLTNGLCRLLKAYARKRNIISGMIFVTRSGKPMDRSNIWREMKQISRKAGVNPDKVFPHNLRHLFARVYYSQEKDLVRLADILGHSSVNTTRIYTMESGENHLRQLEKMNLLIDRYNRIPLLL</sequence>
<dbReference type="EMBL" id="QRZM01000014">
    <property type="protein sequence ID" value="RGV72462.1"/>
    <property type="molecule type" value="Genomic_DNA"/>
</dbReference>
<dbReference type="PANTHER" id="PTHR30349:SF89">
    <property type="entry name" value="INTEGRASE_RECOMBINASE"/>
    <property type="match status" value="1"/>
</dbReference>
<accession>A0A412YXT3</accession>
<evidence type="ECO:0000259" key="7">
    <source>
        <dbReference type="PROSITE" id="PS51898"/>
    </source>
</evidence>
<dbReference type="Pfam" id="PF02899">
    <property type="entry name" value="Phage_int_SAM_1"/>
    <property type="match status" value="1"/>
</dbReference>
<dbReference type="SUPFAM" id="SSF56349">
    <property type="entry name" value="DNA breaking-rejoining enzymes"/>
    <property type="match status" value="1"/>
</dbReference>
<dbReference type="InterPro" id="IPR004107">
    <property type="entry name" value="Integrase_SAM-like_N"/>
</dbReference>
<comment type="function">
    <text evidence="1">Site-specific tyrosine recombinase, which acts by catalyzing the cutting and rejoining of the recombining DNA molecules.</text>
</comment>
<dbReference type="InterPro" id="IPR011010">
    <property type="entry name" value="DNA_brk_join_enz"/>
</dbReference>
<gene>
    <name evidence="9" type="ORF">DWW02_24405</name>
</gene>
<dbReference type="InterPro" id="IPR050090">
    <property type="entry name" value="Tyrosine_recombinase_XerCD"/>
</dbReference>
<reference evidence="9 10" key="1">
    <citation type="submission" date="2018-08" db="EMBL/GenBank/DDBJ databases">
        <title>A genome reference for cultivated species of the human gut microbiota.</title>
        <authorList>
            <person name="Zou Y."/>
            <person name="Xue W."/>
            <person name="Luo G."/>
        </authorList>
    </citation>
    <scope>NUCLEOTIDE SEQUENCE [LARGE SCALE GENOMIC DNA]</scope>
    <source>
        <strain evidence="9 10">AF14-18</strain>
    </source>
</reference>
<dbReference type="InterPro" id="IPR002104">
    <property type="entry name" value="Integrase_catalytic"/>
</dbReference>
<keyword evidence="4 6" id="KW-0238">DNA-binding</keyword>
<evidence type="ECO:0000256" key="4">
    <source>
        <dbReference type="ARBA" id="ARBA00023125"/>
    </source>
</evidence>
<organism evidence="9 10">
    <name type="scientific">Enterocloster bolteae</name>
    <dbReference type="NCBI Taxonomy" id="208479"/>
    <lineage>
        <taxon>Bacteria</taxon>
        <taxon>Bacillati</taxon>
        <taxon>Bacillota</taxon>
        <taxon>Clostridia</taxon>
        <taxon>Lachnospirales</taxon>
        <taxon>Lachnospiraceae</taxon>
        <taxon>Enterocloster</taxon>
    </lineage>
</organism>
<evidence type="ECO:0000256" key="6">
    <source>
        <dbReference type="PROSITE-ProRule" id="PRU01248"/>
    </source>
</evidence>
<evidence type="ECO:0000313" key="9">
    <source>
        <dbReference type="EMBL" id="RGV72462.1"/>
    </source>
</evidence>
<evidence type="ECO:0000259" key="8">
    <source>
        <dbReference type="PROSITE" id="PS51900"/>
    </source>
</evidence>
<protein>
    <submittedName>
        <fullName evidence="9">Integrase</fullName>
    </submittedName>
</protein>
<dbReference type="GO" id="GO:0015074">
    <property type="term" value="P:DNA integration"/>
    <property type="evidence" value="ECO:0007669"/>
    <property type="project" value="UniProtKB-KW"/>
</dbReference>
<proteinExistence type="inferred from homology"/>
<keyword evidence="5" id="KW-0233">DNA recombination</keyword>
<dbReference type="InterPro" id="IPR010998">
    <property type="entry name" value="Integrase_recombinase_N"/>
</dbReference>
<comment type="similarity">
    <text evidence="2">Belongs to the 'phage' integrase family.</text>
</comment>
<dbReference type="InterPro" id="IPR044068">
    <property type="entry name" value="CB"/>
</dbReference>
<dbReference type="PROSITE" id="PS51900">
    <property type="entry name" value="CB"/>
    <property type="match status" value="1"/>
</dbReference>
<dbReference type="Pfam" id="PF00589">
    <property type="entry name" value="Phage_integrase"/>
    <property type="match status" value="1"/>
</dbReference>
<name>A0A412YXT3_9FIRM</name>
<dbReference type="InterPro" id="IPR013762">
    <property type="entry name" value="Integrase-like_cat_sf"/>
</dbReference>
<comment type="caution">
    <text evidence="9">The sequence shown here is derived from an EMBL/GenBank/DDBJ whole genome shotgun (WGS) entry which is preliminary data.</text>
</comment>
<dbReference type="GO" id="GO:0003677">
    <property type="term" value="F:DNA binding"/>
    <property type="evidence" value="ECO:0007669"/>
    <property type="project" value="UniProtKB-UniRule"/>
</dbReference>
<keyword evidence="3" id="KW-0229">DNA integration</keyword>
<evidence type="ECO:0000256" key="1">
    <source>
        <dbReference type="ARBA" id="ARBA00003283"/>
    </source>
</evidence>
<feature type="domain" description="Core-binding (CB)" evidence="8">
    <location>
        <begin position="5"/>
        <end position="83"/>
    </location>
</feature>
<dbReference type="AlphaFoldDB" id="A0A412YXT3"/>